<keyword evidence="4 7" id="KW-1133">Transmembrane helix</keyword>
<dbReference type="GO" id="GO:0022857">
    <property type="term" value="F:transmembrane transporter activity"/>
    <property type="evidence" value="ECO:0007669"/>
    <property type="project" value="InterPro"/>
</dbReference>
<dbReference type="AlphaFoldDB" id="A0A068RIA7"/>
<feature type="transmembrane region" description="Helical" evidence="7">
    <location>
        <begin position="339"/>
        <end position="359"/>
    </location>
</feature>
<evidence type="ECO:0000256" key="5">
    <source>
        <dbReference type="ARBA" id="ARBA00023136"/>
    </source>
</evidence>
<proteinExistence type="inferred from homology"/>
<evidence type="ECO:0000256" key="2">
    <source>
        <dbReference type="ARBA" id="ARBA00022448"/>
    </source>
</evidence>
<dbReference type="InterPro" id="IPR011701">
    <property type="entry name" value="MFS"/>
</dbReference>
<feature type="domain" description="Major facilitator superfamily (MFS) profile" evidence="8">
    <location>
        <begin position="45"/>
        <end position="461"/>
    </location>
</feature>
<feature type="transmembrane region" description="Helical" evidence="7">
    <location>
        <begin position="402"/>
        <end position="425"/>
    </location>
</feature>
<reference evidence="9" key="1">
    <citation type="submission" date="2013-08" db="EMBL/GenBank/DDBJ databases">
        <title>Gene expansion shapes genome architecture in the human pathogen Lichtheimia corymbifera: an evolutionary genomics analysis in the ancient terrestrial Mucorales (Mucoromycotina).</title>
        <authorList>
            <person name="Schwartze V.U."/>
            <person name="Winter S."/>
            <person name="Shelest E."/>
            <person name="Marcet-Houben M."/>
            <person name="Horn F."/>
            <person name="Wehner S."/>
            <person name="Hoffmann K."/>
            <person name="Riege K."/>
            <person name="Sammeth M."/>
            <person name="Nowrousian M."/>
            <person name="Valiante V."/>
            <person name="Linde J."/>
            <person name="Jacobsen I.D."/>
            <person name="Marz M."/>
            <person name="Brakhage A.A."/>
            <person name="Gabaldon T."/>
            <person name="Bocker S."/>
            <person name="Voigt K."/>
        </authorList>
    </citation>
    <scope>NUCLEOTIDE SEQUENCE [LARGE SCALE GENOMIC DNA]</scope>
    <source>
        <strain evidence="9">FSU 9682</strain>
    </source>
</reference>
<evidence type="ECO:0000256" key="4">
    <source>
        <dbReference type="ARBA" id="ARBA00022989"/>
    </source>
</evidence>
<keyword evidence="2" id="KW-0813">Transport</keyword>
<evidence type="ECO:0000256" key="7">
    <source>
        <dbReference type="SAM" id="Phobius"/>
    </source>
</evidence>
<sequence length="483" mass="54074">MPRSKNDTEDVCSTTAETSVDKEASTITDVIAVRRRLKRKLDMRFVVWAFLGYFAGYLDRSNLPNAYVSGMREDLLLESSAYNWADTVMRLGYNLCQIPASLLLPKLYPRWFLPTLPLMTGVVQCCMSLVKNHQGLLALRFCLGLCQAALQPGIVFLMGNWYIDQEVTKRVCLYKASMGVSGAVGGLIAGSIVETIADKSGLRAWQWIFVVEGLIAIFVGILGYFMVPNYPHQKTSWITEQERMVTLEKHASQEREVSAAPYSWKIIKQIILRPYAWLMTYIVMTAFFMDSMANFFVVILKDMGYDSAFANYMSTPLNLMNALSSLVIGYSSDWFNDRVIHTGVLTVWGTIWSIIIAAVNHGNTPAALVFLSAYALIMTDTLVSLAFVWLMDIYKGDVNSRALALGIVNGLGLLIPSFAKIKLWVVTDSPVFWLGKISNVGIGCGSVVAVLLSWFLLRIKFMLPSHIKPTEQRDDPEKHQADD</sequence>
<keyword evidence="3 7" id="KW-0812">Transmembrane</keyword>
<protein>
    <recommendedName>
        <fullName evidence="8">Major facilitator superfamily (MFS) profile domain-containing protein</fullName>
    </recommendedName>
</protein>
<feature type="transmembrane region" description="Helical" evidence="7">
    <location>
        <begin position="275"/>
        <end position="300"/>
    </location>
</feature>
<dbReference type="VEuPathDB" id="FungiDB:LCOR_01117.1"/>
<evidence type="ECO:0000256" key="6">
    <source>
        <dbReference type="ARBA" id="ARBA00037968"/>
    </source>
</evidence>
<organism evidence="9 10">
    <name type="scientific">Lichtheimia corymbifera JMRC:FSU:9682</name>
    <dbReference type="NCBI Taxonomy" id="1263082"/>
    <lineage>
        <taxon>Eukaryota</taxon>
        <taxon>Fungi</taxon>
        <taxon>Fungi incertae sedis</taxon>
        <taxon>Mucoromycota</taxon>
        <taxon>Mucoromycotina</taxon>
        <taxon>Mucoromycetes</taxon>
        <taxon>Mucorales</taxon>
        <taxon>Lichtheimiaceae</taxon>
        <taxon>Lichtheimia</taxon>
    </lineage>
</organism>
<comment type="caution">
    <text evidence="9">The sequence shown here is derived from an EMBL/GenBank/DDBJ whole genome shotgun (WGS) entry which is preliminary data.</text>
</comment>
<keyword evidence="5 7" id="KW-0472">Membrane</keyword>
<comment type="subcellular location">
    <subcellularLocation>
        <location evidence="1">Membrane</location>
        <topology evidence="1">Multi-pass membrane protein</topology>
    </subcellularLocation>
</comment>
<dbReference type="GO" id="GO:0016020">
    <property type="term" value="C:membrane"/>
    <property type="evidence" value="ECO:0007669"/>
    <property type="project" value="UniProtKB-SubCell"/>
</dbReference>
<feature type="transmembrane region" description="Helical" evidence="7">
    <location>
        <begin position="204"/>
        <end position="227"/>
    </location>
</feature>
<dbReference type="EMBL" id="CBTN010000003">
    <property type="protein sequence ID" value="CDH49372.1"/>
    <property type="molecule type" value="Genomic_DNA"/>
</dbReference>
<gene>
    <name evidence="9" type="ORF">LCOR_01117.1</name>
</gene>
<keyword evidence="10" id="KW-1185">Reference proteome</keyword>
<dbReference type="Pfam" id="PF07690">
    <property type="entry name" value="MFS_1"/>
    <property type="match status" value="1"/>
</dbReference>
<dbReference type="PANTHER" id="PTHR43791:SF36">
    <property type="entry name" value="TRANSPORTER, PUTATIVE (AFU_ORTHOLOGUE AFUA_6G08340)-RELATED"/>
    <property type="match status" value="1"/>
</dbReference>
<name>A0A068RIA7_9FUNG</name>
<dbReference type="FunFam" id="1.20.1250.20:FF:000065">
    <property type="entry name" value="Putative MFS pantothenate transporter"/>
    <property type="match status" value="1"/>
</dbReference>
<dbReference type="SUPFAM" id="SSF103473">
    <property type="entry name" value="MFS general substrate transporter"/>
    <property type="match status" value="1"/>
</dbReference>
<evidence type="ECO:0000256" key="3">
    <source>
        <dbReference type="ARBA" id="ARBA00022692"/>
    </source>
</evidence>
<evidence type="ECO:0000256" key="1">
    <source>
        <dbReference type="ARBA" id="ARBA00004141"/>
    </source>
</evidence>
<dbReference type="PROSITE" id="PS50850">
    <property type="entry name" value="MFS"/>
    <property type="match status" value="1"/>
</dbReference>
<feature type="transmembrane region" description="Helical" evidence="7">
    <location>
        <begin position="137"/>
        <end position="163"/>
    </location>
</feature>
<dbReference type="PANTHER" id="PTHR43791">
    <property type="entry name" value="PERMEASE-RELATED"/>
    <property type="match status" value="1"/>
</dbReference>
<dbReference type="InterPro" id="IPR036259">
    <property type="entry name" value="MFS_trans_sf"/>
</dbReference>
<evidence type="ECO:0000313" key="10">
    <source>
        <dbReference type="Proteomes" id="UP000027586"/>
    </source>
</evidence>
<comment type="similarity">
    <text evidence="6">Belongs to the major facilitator superfamily. Allantoate permease family.</text>
</comment>
<dbReference type="Gene3D" id="1.20.1250.20">
    <property type="entry name" value="MFS general substrate transporter like domains"/>
    <property type="match status" value="2"/>
</dbReference>
<feature type="transmembrane region" description="Helical" evidence="7">
    <location>
        <begin position="365"/>
        <end position="390"/>
    </location>
</feature>
<accession>A0A068RIA7</accession>
<evidence type="ECO:0000313" key="9">
    <source>
        <dbReference type="EMBL" id="CDH49372.1"/>
    </source>
</evidence>
<feature type="transmembrane region" description="Helical" evidence="7">
    <location>
        <begin position="41"/>
        <end position="58"/>
    </location>
</feature>
<feature type="transmembrane region" description="Helical" evidence="7">
    <location>
        <begin position="437"/>
        <end position="457"/>
    </location>
</feature>
<evidence type="ECO:0000259" key="8">
    <source>
        <dbReference type="PROSITE" id="PS50850"/>
    </source>
</evidence>
<dbReference type="InterPro" id="IPR020846">
    <property type="entry name" value="MFS_dom"/>
</dbReference>
<dbReference type="STRING" id="1263082.A0A068RIA7"/>
<dbReference type="OrthoDB" id="2217442at2759"/>
<dbReference type="Proteomes" id="UP000027586">
    <property type="component" value="Unassembled WGS sequence"/>
</dbReference>